<dbReference type="Pfam" id="PF01364">
    <property type="entry name" value="Peptidase_C25"/>
    <property type="match status" value="1"/>
</dbReference>
<evidence type="ECO:0000313" key="3">
    <source>
        <dbReference type="EMBL" id="MCY1720437.1"/>
    </source>
</evidence>
<organism evidence="3 4">
    <name type="scientific">Draconibacterium aestuarii</name>
    <dbReference type="NCBI Taxonomy" id="2998507"/>
    <lineage>
        <taxon>Bacteria</taxon>
        <taxon>Pseudomonadati</taxon>
        <taxon>Bacteroidota</taxon>
        <taxon>Bacteroidia</taxon>
        <taxon>Marinilabiliales</taxon>
        <taxon>Prolixibacteraceae</taxon>
        <taxon>Draconibacterium</taxon>
    </lineage>
</organism>
<evidence type="ECO:0000259" key="1">
    <source>
        <dbReference type="Pfam" id="PF01364"/>
    </source>
</evidence>
<proteinExistence type="predicted"/>
<dbReference type="Proteomes" id="UP001145087">
    <property type="component" value="Unassembled WGS sequence"/>
</dbReference>
<feature type="domain" description="Secretion system C-terminal sorting" evidence="2">
    <location>
        <begin position="416"/>
        <end position="486"/>
    </location>
</feature>
<comment type="caution">
    <text evidence="3">The sequence shown here is derived from an EMBL/GenBank/DDBJ whole genome shotgun (WGS) entry which is preliminary data.</text>
</comment>
<reference evidence="3" key="1">
    <citation type="submission" date="2022-11" db="EMBL/GenBank/DDBJ databases">
        <title>Marilongibacter aestuarii gen. nov., sp. nov., isolated from tidal flat sediment.</title>
        <authorList>
            <person name="Jiayan W."/>
        </authorList>
    </citation>
    <scope>NUCLEOTIDE SEQUENCE</scope>
    <source>
        <strain evidence="3">Z1-6</strain>
    </source>
</reference>
<gene>
    <name evidence="3" type="ORF">OU798_08805</name>
</gene>
<dbReference type="GO" id="GO:0008234">
    <property type="term" value="F:cysteine-type peptidase activity"/>
    <property type="evidence" value="ECO:0007669"/>
    <property type="project" value="InterPro"/>
</dbReference>
<protein>
    <submittedName>
        <fullName evidence="3">C25 family cysteine peptidase</fullName>
    </submittedName>
</protein>
<name>A0A9X3F5Z5_9BACT</name>
<dbReference type="RefSeq" id="WP_343332771.1">
    <property type="nucleotide sequence ID" value="NZ_JAPOHD010000017.1"/>
</dbReference>
<feature type="domain" description="Gingipain" evidence="1">
    <location>
        <begin position="63"/>
        <end position="366"/>
    </location>
</feature>
<dbReference type="InterPro" id="IPR001769">
    <property type="entry name" value="Gingipain"/>
</dbReference>
<dbReference type="NCBIfam" id="TIGR04183">
    <property type="entry name" value="Por_Secre_tail"/>
    <property type="match status" value="1"/>
</dbReference>
<dbReference type="Pfam" id="PF18962">
    <property type="entry name" value="Por_Secre_tail"/>
    <property type="match status" value="1"/>
</dbReference>
<dbReference type="GO" id="GO:0006508">
    <property type="term" value="P:proteolysis"/>
    <property type="evidence" value="ECO:0007669"/>
    <property type="project" value="InterPro"/>
</dbReference>
<sequence length="493" mass="56490">MNCHIHNLSKKIILIFLMFLVYISSNSQSKEKSIVILVNFDIYNAINNELNTFKADLELDKYNVILKNSTYQTPEEIREYLQTIYNSTTPKLIGAILMGQIPLAKQFFIVTYGNPDLSPTTHNCFTTQFYSDLDGNFIKNDPAYPESYSEHTGDTIPEIWVSVLPYYKSIPNTISQIKQYLNKNHEYRNGNIDIQDGFIEVNEHYRADNEDDYNYYINLMKSGPYSWTPFTEWGNVGLYIYNSIGKLDIAYAYEEELRSNKYTFAALTAHGSYYTNGELSIPEIKNMEIKPVFVWLGGCNTGNLDYNENIATEILYSSLNNVLVTKGGTSNVGGLGNNENGFFGKNIATAMLEGKSIGEALLYHNQIPLIYPWSTYFEMHNAPNIFFGDLSLTIKSIATMNEYKKENSFLLEGNIPNPFSQNTLINYRVHKNETVFFTVYNLMGRRVFYKEINNQESKNSLLINTSGWENGVYFLTMETGNSVKKSIKLIKIE</sequence>
<dbReference type="EMBL" id="JAPOHD010000017">
    <property type="protein sequence ID" value="MCY1720437.1"/>
    <property type="molecule type" value="Genomic_DNA"/>
</dbReference>
<keyword evidence="4" id="KW-1185">Reference proteome</keyword>
<evidence type="ECO:0000313" key="4">
    <source>
        <dbReference type="Proteomes" id="UP001145087"/>
    </source>
</evidence>
<evidence type="ECO:0000259" key="2">
    <source>
        <dbReference type="Pfam" id="PF18962"/>
    </source>
</evidence>
<accession>A0A9X3F5Z5</accession>
<dbReference type="InterPro" id="IPR026444">
    <property type="entry name" value="Secre_tail"/>
</dbReference>
<dbReference type="AlphaFoldDB" id="A0A9X3F5Z5"/>